<gene>
    <name evidence="2" type="ORF">CFBP2533_00930</name>
</gene>
<sequence length="206" mass="23198">MGHPPRQCLRRPSQNFGEAKRVGALPRQTCFYSHCRRSTWDYAIQSRAWQGHLRVMQPPPQSRPRHLSRRRHRAGIRLLLRPVHCARLYLPHRVAPLLSNRRAHPVGKGQDGPAMKVLAVGQNTRATCMTQPMSGRAYRPASIRSLLPICGLSPPGTLMPALTLAQLLRTIRHSKNGRKSGCTSPPLPCNTMVRTRDSSRLSRIFS</sequence>
<dbReference type="EMBL" id="LR828261">
    <property type="protein sequence ID" value="CAD0298711.1"/>
    <property type="molecule type" value="Genomic_DNA"/>
</dbReference>
<organism evidence="2">
    <name type="scientific">Xanthomonas hortorum pv. pelargonii</name>
    <dbReference type="NCBI Taxonomy" id="453602"/>
    <lineage>
        <taxon>Bacteria</taxon>
        <taxon>Pseudomonadati</taxon>
        <taxon>Pseudomonadota</taxon>
        <taxon>Gammaproteobacteria</taxon>
        <taxon>Lysobacterales</taxon>
        <taxon>Lysobacteraceae</taxon>
        <taxon>Xanthomonas</taxon>
    </lineage>
</organism>
<proteinExistence type="predicted"/>
<accession>A0A6V7B9B9</accession>
<reference evidence="2" key="1">
    <citation type="submission" date="2020-07" db="EMBL/GenBank/DDBJ databases">
        <authorList>
            <person name="Pothier F. J."/>
        </authorList>
    </citation>
    <scope>NUCLEOTIDE SEQUENCE</scope>
    <source>
        <strain evidence="2">CFBP 2533</strain>
    </source>
</reference>
<feature type="region of interest" description="Disordered" evidence="1">
    <location>
        <begin position="175"/>
        <end position="206"/>
    </location>
</feature>
<protein>
    <submittedName>
        <fullName evidence="2">Uncharacterized protein</fullName>
    </submittedName>
</protein>
<evidence type="ECO:0000313" key="2">
    <source>
        <dbReference type="EMBL" id="CAD0298711.1"/>
    </source>
</evidence>
<dbReference type="EMBL" id="LR828261">
    <property type="protein sequence ID" value="CAD0298717.1"/>
    <property type="molecule type" value="Genomic_DNA"/>
</dbReference>
<evidence type="ECO:0000256" key="1">
    <source>
        <dbReference type="SAM" id="MobiDB-lite"/>
    </source>
</evidence>
<dbReference type="AlphaFoldDB" id="A0A6V7B9B9"/>
<name>A0A6V7B9B9_9XANT</name>